<feature type="transmembrane region" description="Helical" evidence="2">
    <location>
        <begin position="81"/>
        <end position="101"/>
    </location>
</feature>
<comment type="caution">
    <text evidence="3">The sequence shown here is derived from an EMBL/GenBank/DDBJ whole genome shotgun (WGS) entry which is preliminary data.</text>
</comment>
<keyword evidence="4" id="KW-1185">Reference proteome</keyword>
<evidence type="ECO:0000256" key="1">
    <source>
        <dbReference type="SAM" id="MobiDB-lite"/>
    </source>
</evidence>
<feature type="region of interest" description="Disordered" evidence="1">
    <location>
        <begin position="111"/>
        <end position="151"/>
    </location>
</feature>
<feature type="region of interest" description="Disordered" evidence="1">
    <location>
        <begin position="11"/>
        <end position="40"/>
    </location>
</feature>
<sequence length="151" mass="16492">MRLTLHADDFAGQRPLGNHGSPAGTGRLPAPAGSGLRVRPFPRAEGRGALAWRAGRRAAGTGHGMNTGRYRDFEVGDVPPAAVAVLGVCVLALVCGILWYLSRLDHTGLRDAGARARAERREESRRRQDALRTRREALQRRAERRRGNGRP</sequence>
<feature type="compositionally biased region" description="Basic and acidic residues" evidence="1">
    <location>
        <begin position="111"/>
        <end position="141"/>
    </location>
</feature>
<keyword evidence="2" id="KW-1133">Transmembrane helix</keyword>
<dbReference type="Proteomes" id="UP001501455">
    <property type="component" value="Unassembled WGS sequence"/>
</dbReference>
<organism evidence="3 4">
    <name type="scientific">Streptomyces prasinosporus</name>
    <dbReference type="NCBI Taxonomy" id="68256"/>
    <lineage>
        <taxon>Bacteria</taxon>
        <taxon>Bacillati</taxon>
        <taxon>Actinomycetota</taxon>
        <taxon>Actinomycetes</taxon>
        <taxon>Kitasatosporales</taxon>
        <taxon>Streptomycetaceae</taxon>
        <taxon>Streptomyces</taxon>
        <taxon>Streptomyces albogriseolus group</taxon>
    </lineage>
</organism>
<reference evidence="4" key="1">
    <citation type="journal article" date="2019" name="Int. J. Syst. Evol. Microbiol.">
        <title>The Global Catalogue of Microorganisms (GCM) 10K type strain sequencing project: providing services to taxonomists for standard genome sequencing and annotation.</title>
        <authorList>
            <consortium name="The Broad Institute Genomics Platform"/>
            <consortium name="The Broad Institute Genome Sequencing Center for Infectious Disease"/>
            <person name="Wu L."/>
            <person name="Ma J."/>
        </authorList>
    </citation>
    <scope>NUCLEOTIDE SEQUENCE [LARGE SCALE GENOMIC DNA]</scope>
    <source>
        <strain evidence="4">JCM 4816</strain>
    </source>
</reference>
<dbReference type="EMBL" id="BAAAXF010000082">
    <property type="protein sequence ID" value="GAA3504619.1"/>
    <property type="molecule type" value="Genomic_DNA"/>
</dbReference>
<keyword evidence="2" id="KW-0472">Membrane</keyword>
<accession>A0ABP6UDM5</accession>
<evidence type="ECO:0000256" key="2">
    <source>
        <dbReference type="SAM" id="Phobius"/>
    </source>
</evidence>
<evidence type="ECO:0000313" key="3">
    <source>
        <dbReference type="EMBL" id="GAA3504619.1"/>
    </source>
</evidence>
<proteinExistence type="predicted"/>
<protein>
    <submittedName>
        <fullName evidence="3">Uncharacterized protein</fullName>
    </submittedName>
</protein>
<gene>
    <name evidence="3" type="ORF">GCM10019016_117320</name>
</gene>
<keyword evidence="2" id="KW-0812">Transmembrane</keyword>
<name>A0ABP6UDM5_9ACTN</name>
<evidence type="ECO:0000313" key="4">
    <source>
        <dbReference type="Proteomes" id="UP001501455"/>
    </source>
</evidence>
<feature type="compositionally biased region" description="Basic residues" evidence="1">
    <location>
        <begin position="142"/>
        <end position="151"/>
    </location>
</feature>